<dbReference type="InterPro" id="IPR012373">
    <property type="entry name" value="Ferrdict_sens_TM"/>
</dbReference>
<feature type="domain" description="FecR N-terminal" evidence="2">
    <location>
        <begin position="22"/>
        <end position="63"/>
    </location>
</feature>
<dbReference type="RefSeq" id="WP_124685223.1">
    <property type="nucleotide sequence ID" value="NZ_CP033970.1"/>
</dbReference>
<dbReference type="Pfam" id="PF16220">
    <property type="entry name" value="DUF4880"/>
    <property type="match status" value="1"/>
</dbReference>
<dbReference type="PANTHER" id="PTHR30273:SF2">
    <property type="entry name" value="PROTEIN FECR"/>
    <property type="match status" value="1"/>
</dbReference>
<evidence type="ECO:0000313" key="4">
    <source>
        <dbReference type="Proteomes" id="UP000270411"/>
    </source>
</evidence>
<dbReference type="Gene3D" id="2.60.120.1440">
    <property type="match status" value="1"/>
</dbReference>
<organism evidence="3 4">
    <name type="scientific">Cupriavidus pauculus</name>
    <dbReference type="NCBI Taxonomy" id="82633"/>
    <lineage>
        <taxon>Bacteria</taxon>
        <taxon>Pseudomonadati</taxon>
        <taxon>Pseudomonadota</taxon>
        <taxon>Betaproteobacteria</taxon>
        <taxon>Burkholderiales</taxon>
        <taxon>Burkholderiaceae</taxon>
        <taxon>Cupriavidus</taxon>
    </lineage>
</organism>
<proteinExistence type="predicted"/>
<evidence type="ECO:0000313" key="3">
    <source>
        <dbReference type="EMBL" id="AZG15489.1"/>
    </source>
</evidence>
<dbReference type="OrthoDB" id="1100567at2"/>
<evidence type="ECO:0000259" key="2">
    <source>
        <dbReference type="Pfam" id="PF16220"/>
    </source>
</evidence>
<dbReference type="PANTHER" id="PTHR30273">
    <property type="entry name" value="PERIPLASMIC SIGNAL SENSOR AND SIGMA FACTOR ACTIVATOR FECR-RELATED"/>
    <property type="match status" value="1"/>
</dbReference>
<dbReference type="AlphaFoldDB" id="A0A3G8H594"/>
<feature type="domain" description="FecR protein" evidence="1">
    <location>
        <begin position="124"/>
        <end position="219"/>
    </location>
</feature>
<gene>
    <name evidence="3" type="ORF">EHF44_18580</name>
</gene>
<dbReference type="PIRSF" id="PIRSF018266">
    <property type="entry name" value="FecR"/>
    <property type="match status" value="1"/>
</dbReference>
<evidence type="ECO:0000259" key="1">
    <source>
        <dbReference type="Pfam" id="PF04773"/>
    </source>
</evidence>
<name>A0A3G8H594_9BURK</name>
<dbReference type="GO" id="GO:0016989">
    <property type="term" value="F:sigma factor antagonist activity"/>
    <property type="evidence" value="ECO:0007669"/>
    <property type="project" value="TreeGrafter"/>
</dbReference>
<dbReference type="InterPro" id="IPR006860">
    <property type="entry name" value="FecR"/>
</dbReference>
<dbReference type="InterPro" id="IPR032623">
    <property type="entry name" value="FecR_N"/>
</dbReference>
<dbReference type="Pfam" id="PF04773">
    <property type="entry name" value="FecR"/>
    <property type="match status" value="1"/>
</dbReference>
<dbReference type="Proteomes" id="UP000270411">
    <property type="component" value="Chromosome 2"/>
</dbReference>
<protein>
    <submittedName>
        <fullName evidence="3">DUF4880 domain-containing protein</fullName>
    </submittedName>
</protein>
<accession>A0A3G8H594</accession>
<reference evidence="4" key="1">
    <citation type="submission" date="2018-11" db="EMBL/GenBank/DDBJ databases">
        <title>FDA dAtabase for Regulatory Grade micrObial Sequences (FDA-ARGOS): Supporting development and validation of Infectious Disease Dx tests.</title>
        <authorList>
            <person name="Goldberg B."/>
            <person name="Campos J."/>
            <person name="Tallon L."/>
            <person name="Sadzewicz L."/>
            <person name="Zhao X."/>
            <person name="Vavikolanu K."/>
            <person name="Mehta A."/>
            <person name="Aluvathingal J."/>
            <person name="Nadendla S."/>
            <person name="Geyer C."/>
            <person name="Nandy P."/>
            <person name="Yan Y."/>
            <person name="Sichtig H."/>
        </authorList>
    </citation>
    <scope>NUCLEOTIDE SEQUENCE [LARGE SCALE GENOMIC DNA]</scope>
    <source>
        <strain evidence="4">FDAARGOS_614</strain>
    </source>
</reference>
<dbReference type="Gene3D" id="3.55.50.30">
    <property type="match status" value="1"/>
</dbReference>
<dbReference type="EMBL" id="CP033970">
    <property type="protein sequence ID" value="AZG15489.1"/>
    <property type="molecule type" value="Genomic_DNA"/>
</dbReference>
<dbReference type="KEGG" id="cpau:EHF44_18580"/>
<sequence>MPASSWYRATADAATIPPHVAERALEWLVELQADPVSPQVRQAWMRWRAEHPDHERAWQRIESVRGRLAPLSAPQTAGLARAALATPRPKPRRQAMKTLALLAFAGGLTWTAREHTPWRQWMADHRTAVGERRTVVLADSTRLQLNTDTAVDVRFDATARRVRLLAGEILVTTAKDPQAAPRPFFVETAHGSAHALGTRYAVRQDDADTEVCVFEGAVEIRPHAAPDRPRVLRAGACARYTVQAIGAPFPAEAARIAWADGFIVARSMRLDAFIAELRRYSRAALSCDPAIAGVRVSGSFPLDDLGKVLQTLASTLNLRKETTTRLWGQDEIRLLPAPQA</sequence>